<dbReference type="Proteomes" id="UP000215914">
    <property type="component" value="Chromosome 10"/>
</dbReference>
<feature type="domain" description="Protein kinase" evidence="1">
    <location>
        <begin position="1"/>
        <end position="119"/>
    </location>
</feature>
<dbReference type="Gramene" id="mRNA:HanXRQr2_Chr07g0303211">
    <property type="protein sequence ID" value="CDS:HanXRQr2_Chr07g0303211.1"/>
    <property type="gene ID" value="HanXRQr2_Chr07g0303211"/>
</dbReference>
<organism evidence="3 4">
    <name type="scientific">Helianthus annuus</name>
    <name type="common">Common sunflower</name>
    <dbReference type="NCBI Taxonomy" id="4232"/>
    <lineage>
        <taxon>Eukaryota</taxon>
        <taxon>Viridiplantae</taxon>
        <taxon>Streptophyta</taxon>
        <taxon>Embryophyta</taxon>
        <taxon>Tracheophyta</taxon>
        <taxon>Spermatophyta</taxon>
        <taxon>Magnoliopsida</taxon>
        <taxon>eudicotyledons</taxon>
        <taxon>Gunneridae</taxon>
        <taxon>Pentapetalae</taxon>
        <taxon>asterids</taxon>
        <taxon>campanulids</taxon>
        <taxon>Asterales</taxon>
        <taxon>Asteraceae</taxon>
        <taxon>Asteroideae</taxon>
        <taxon>Heliantheae alliance</taxon>
        <taxon>Heliantheae</taxon>
        <taxon>Helianthus</taxon>
    </lineage>
</organism>
<dbReference type="PROSITE" id="PS50011">
    <property type="entry name" value="PROTEIN_KINASE_DOM"/>
    <property type="match status" value="1"/>
</dbReference>
<protein>
    <submittedName>
        <fullName evidence="3">Putative tyrosine-protein kinase, neurotrophic receptor, type 2</fullName>
    </submittedName>
</protein>
<dbReference type="InterPro" id="IPR000719">
    <property type="entry name" value="Prot_kinase_dom"/>
</dbReference>
<dbReference type="InParanoid" id="A0A251TKL0"/>
<reference evidence="2" key="3">
    <citation type="submission" date="2020-06" db="EMBL/GenBank/DDBJ databases">
        <title>Helianthus annuus Genome sequencing and assembly Release 2.</title>
        <authorList>
            <person name="Gouzy J."/>
            <person name="Langlade N."/>
            <person name="Munos S."/>
        </authorList>
    </citation>
    <scope>NUCLEOTIDE SEQUENCE</scope>
    <source>
        <tissue evidence="2">Leaves</tissue>
    </source>
</reference>
<evidence type="ECO:0000313" key="2">
    <source>
        <dbReference type="EMBL" id="KAF5799321.1"/>
    </source>
</evidence>
<evidence type="ECO:0000313" key="3">
    <source>
        <dbReference type="EMBL" id="OTG11309.1"/>
    </source>
</evidence>
<proteinExistence type="predicted"/>
<reference evidence="3" key="2">
    <citation type="submission" date="2017-02" db="EMBL/GenBank/DDBJ databases">
        <title>Sunflower complete genome.</title>
        <authorList>
            <person name="Langlade N."/>
            <person name="Munos S."/>
        </authorList>
    </citation>
    <scope>NUCLEOTIDE SEQUENCE [LARGE SCALE GENOMIC DNA]</scope>
    <source>
        <tissue evidence="3">Leaves</tissue>
    </source>
</reference>
<keyword evidence="2" id="KW-0808">Transferase</keyword>
<name>A0A251TKL0_HELAN</name>
<dbReference type="EMBL" id="MNCJ02000322">
    <property type="protein sequence ID" value="KAF5799321.1"/>
    <property type="molecule type" value="Genomic_DNA"/>
</dbReference>
<evidence type="ECO:0000259" key="1">
    <source>
        <dbReference type="PROSITE" id="PS50011"/>
    </source>
</evidence>
<dbReference type="PANTHER" id="PTHR27003">
    <property type="entry name" value="OS07G0166700 PROTEIN"/>
    <property type="match status" value="1"/>
</dbReference>
<dbReference type="EMBL" id="CM007899">
    <property type="protein sequence ID" value="OTG11309.1"/>
    <property type="molecule type" value="Genomic_DNA"/>
</dbReference>
<accession>A0A251TKL0</accession>
<reference evidence="2 4" key="1">
    <citation type="journal article" date="2017" name="Nature">
        <title>The sunflower genome provides insights into oil metabolism, flowering and Asterid evolution.</title>
        <authorList>
            <person name="Badouin H."/>
            <person name="Gouzy J."/>
            <person name="Grassa C.J."/>
            <person name="Murat F."/>
            <person name="Staton S.E."/>
            <person name="Cottret L."/>
            <person name="Lelandais-Briere C."/>
            <person name="Owens G.L."/>
            <person name="Carrere S."/>
            <person name="Mayjonade B."/>
            <person name="Legrand L."/>
            <person name="Gill N."/>
            <person name="Kane N.C."/>
            <person name="Bowers J.E."/>
            <person name="Hubner S."/>
            <person name="Bellec A."/>
            <person name="Berard A."/>
            <person name="Berges H."/>
            <person name="Blanchet N."/>
            <person name="Boniface M.C."/>
            <person name="Brunel D."/>
            <person name="Catrice O."/>
            <person name="Chaidir N."/>
            <person name="Claudel C."/>
            <person name="Donnadieu C."/>
            <person name="Faraut T."/>
            <person name="Fievet G."/>
            <person name="Helmstetter N."/>
            <person name="King M."/>
            <person name="Knapp S.J."/>
            <person name="Lai Z."/>
            <person name="Le Paslier M.C."/>
            <person name="Lippi Y."/>
            <person name="Lorenzon L."/>
            <person name="Mandel J.R."/>
            <person name="Marage G."/>
            <person name="Marchand G."/>
            <person name="Marquand E."/>
            <person name="Bret-Mestries E."/>
            <person name="Morien E."/>
            <person name="Nambeesan S."/>
            <person name="Nguyen T."/>
            <person name="Pegot-Espagnet P."/>
            <person name="Pouilly N."/>
            <person name="Raftis F."/>
            <person name="Sallet E."/>
            <person name="Schiex T."/>
            <person name="Thomas J."/>
            <person name="Vandecasteele C."/>
            <person name="Vares D."/>
            <person name="Vear F."/>
            <person name="Vautrin S."/>
            <person name="Crespi M."/>
            <person name="Mangin B."/>
            <person name="Burke J.M."/>
            <person name="Salse J."/>
            <person name="Munos S."/>
            <person name="Vincourt P."/>
            <person name="Rieseberg L.H."/>
            <person name="Langlade N.B."/>
        </authorList>
    </citation>
    <scope>NUCLEOTIDE SEQUENCE [LARGE SCALE GENOMIC DNA]</scope>
    <source>
        <strain evidence="4">cv. SF193</strain>
        <tissue evidence="2">Leaves</tissue>
    </source>
</reference>
<dbReference type="InterPro" id="IPR011009">
    <property type="entry name" value="Kinase-like_dom_sf"/>
</dbReference>
<dbReference type="Gene3D" id="1.10.510.10">
    <property type="entry name" value="Transferase(Phosphotransferase) domain 1"/>
    <property type="match status" value="1"/>
</dbReference>
<keyword evidence="3" id="KW-0418">Kinase</keyword>
<evidence type="ECO:0000313" key="4">
    <source>
        <dbReference type="Proteomes" id="UP000215914"/>
    </source>
</evidence>
<dbReference type="Pfam" id="PF07714">
    <property type="entry name" value="PK_Tyr_Ser-Thr"/>
    <property type="match status" value="1"/>
</dbReference>
<dbReference type="GO" id="GO:0004714">
    <property type="term" value="F:transmembrane receptor protein tyrosine kinase activity"/>
    <property type="evidence" value="ECO:0007669"/>
    <property type="project" value="InterPro"/>
</dbReference>
<keyword evidence="4" id="KW-1185">Reference proteome</keyword>
<dbReference type="AlphaFoldDB" id="A0A251TKL0"/>
<dbReference type="SUPFAM" id="SSF56112">
    <property type="entry name" value="Protein kinase-like (PK-like)"/>
    <property type="match status" value="1"/>
</dbReference>
<gene>
    <name evidence="3" type="ORF">HannXRQ_Chr10g0297301</name>
    <name evidence="2" type="ORF">HanXRQr2_Chr07g0303211</name>
</gene>
<sequence length="119" mass="13854">MIENWSKITDFMSNFCKEIETLSQLRNPNLVPLIGYCYHKSEVILVYEYMANRSLRSHLYETQNRDRLTWKQRLNICIDAAQGLDFLQTGGVHIILHNNVNPGNILVATNGLERFRITV</sequence>
<keyword evidence="3" id="KW-0675">Receptor</keyword>
<dbReference type="PANTHER" id="PTHR27003:SF88">
    <property type="entry name" value="RECEPTOR-LIKE PROTEIN KINASE THESEUS 1"/>
    <property type="match status" value="1"/>
</dbReference>
<dbReference type="OMA" id="VHIILHN"/>
<dbReference type="InterPro" id="IPR045272">
    <property type="entry name" value="ANXUR1/2-like"/>
</dbReference>
<dbReference type="InterPro" id="IPR001245">
    <property type="entry name" value="Ser-Thr/Tyr_kinase_cat_dom"/>
</dbReference>
<dbReference type="GO" id="GO:0005524">
    <property type="term" value="F:ATP binding"/>
    <property type="evidence" value="ECO:0007669"/>
    <property type="project" value="InterPro"/>
</dbReference>